<comment type="function">
    <text evidence="19">Serine/threonine protein kinase which activates checkpoint signaling upon genotoxic stresses such as ionizing radiation (IR), ultraviolet light (UV), or DNA replication stalling, thereby acting as a DNA damage sensor. Recognizes the substrate consensus sequence [ST]-Q. Phosphorylates histone H2A to form H2AS128ph (gamma-H2A) at sites of DNA damage, involved in the regulation of DNA damage response mechanism. Required for the control of telomere length and genome stability.</text>
</comment>
<dbReference type="InterPro" id="IPR014009">
    <property type="entry name" value="PIK_FAT"/>
</dbReference>
<dbReference type="SMART" id="SM00146">
    <property type="entry name" value="PI3Kc"/>
    <property type="match status" value="1"/>
</dbReference>
<keyword evidence="16" id="KW-0067">ATP-binding</keyword>
<dbReference type="GO" id="GO:0004122">
    <property type="term" value="F:cystathionine beta-synthase activity"/>
    <property type="evidence" value="ECO:0007669"/>
    <property type="project" value="UniProtKB-EC"/>
</dbReference>
<dbReference type="GO" id="GO:0005634">
    <property type="term" value="C:nucleus"/>
    <property type="evidence" value="ECO:0007669"/>
    <property type="project" value="UniProtKB-SubCell"/>
</dbReference>
<feature type="compositionally biased region" description="Polar residues" evidence="27">
    <location>
        <begin position="2886"/>
        <end position="2900"/>
    </location>
</feature>
<dbReference type="PANTHER" id="PTHR37079">
    <property type="entry name" value="SERINE/THREONINE-PROTEIN KINASE ATM"/>
    <property type="match status" value="1"/>
</dbReference>
<feature type="region of interest" description="Disordered" evidence="27">
    <location>
        <begin position="3284"/>
        <end position="3321"/>
    </location>
</feature>
<evidence type="ECO:0000256" key="26">
    <source>
        <dbReference type="ARBA" id="ARBA00048679"/>
    </source>
</evidence>
<dbReference type="PANTHER" id="PTHR37079:SF4">
    <property type="entry name" value="SERINE_THREONINE-PROTEIN KINASE ATM"/>
    <property type="match status" value="1"/>
</dbReference>
<evidence type="ECO:0000256" key="18">
    <source>
        <dbReference type="ARBA" id="ARBA00023242"/>
    </source>
</evidence>
<comment type="similarity">
    <text evidence="5">Belongs to the PI3/PI4-kinase family. ATM subfamily.</text>
</comment>
<evidence type="ECO:0000259" key="28">
    <source>
        <dbReference type="PROSITE" id="PS50290"/>
    </source>
</evidence>
<evidence type="ECO:0000256" key="15">
    <source>
        <dbReference type="ARBA" id="ARBA00022777"/>
    </source>
</evidence>
<evidence type="ECO:0000256" key="2">
    <source>
        <dbReference type="ARBA" id="ARBA00004123"/>
    </source>
</evidence>
<protein>
    <recommendedName>
        <fullName evidence="9">Serine/threonine-protein kinase TEL1</fullName>
        <ecNumber evidence="8">2.7.11.1</ecNumber>
        <ecNumber evidence="7">4.2.1.22</ecNumber>
    </recommendedName>
    <alternativeName>
        <fullName evidence="20">ATM homolog</fullName>
    </alternativeName>
    <alternativeName>
        <fullName evidence="22 23">DNA-damage checkpoint kinase TEL1</fullName>
    </alternativeName>
    <alternativeName>
        <fullName evidence="10">Serine/threonine-protein kinase tel1</fullName>
    </alternativeName>
    <alternativeName>
        <fullName evidence="21">Telomere length regulation protein 1</fullName>
    </alternativeName>
</protein>
<dbReference type="Pfam" id="PF00291">
    <property type="entry name" value="PALP"/>
    <property type="match status" value="1"/>
</dbReference>
<dbReference type="SMART" id="SM01342">
    <property type="entry name" value="TAN"/>
    <property type="match status" value="1"/>
</dbReference>
<comment type="catalytic activity">
    <reaction evidence="26">
        <text>L-seryl-[protein] + ATP = O-phospho-L-seryl-[protein] + ADP + H(+)</text>
        <dbReference type="Rhea" id="RHEA:17989"/>
        <dbReference type="Rhea" id="RHEA-COMP:9863"/>
        <dbReference type="Rhea" id="RHEA-COMP:11604"/>
        <dbReference type="ChEBI" id="CHEBI:15378"/>
        <dbReference type="ChEBI" id="CHEBI:29999"/>
        <dbReference type="ChEBI" id="CHEBI:30616"/>
        <dbReference type="ChEBI" id="CHEBI:83421"/>
        <dbReference type="ChEBI" id="CHEBI:456216"/>
        <dbReference type="EC" id="2.7.11.1"/>
    </reaction>
</comment>
<dbReference type="InterPro" id="IPR038980">
    <property type="entry name" value="ATM_plant"/>
</dbReference>
<evidence type="ECO:0000259" key="29">
    <source>
        <dbReference type="PROSITE" id="PS51189"/>
    </source>
</evidence>
<comment type="similarity">
    <text evidence="4">Belongs to the cysteine synthase/cystathionine beta-synthase family.</text>
</comment>
<dbReference type="Gene3D" id="3.30.1010.10">
    <property type="entry name" value="Phosphatidylinositol 3-kinase Catalytic Subunit, Chain A, domain 4"/>
    <property type="match status" value="1"/>
</dbReference>
<dbReference type="CDD" id="cd01561">
    <property type="entry name" value="CBS_like"/>
    <property type="match status" value="1"/>
</dbReference>
<dbReference type="InterPro" id="IPR044107">
    <property type="entry name" value="PIKKc_ATM"/>
</dbReference>
<comment type="pathway">
    <text evidence="3">Amino-acid biosynthesis; L-cysteine biosynthesis; L-cysteine from L-homocysteine and L-serine: step 1/2.</text>
</comment>
<feature type="region of interest" description="Disordered" evidence="27">
    <location>
        <begin position="1056"/>
        <end position="1080"/>
    </location>
</feature>
<evidence type="ECO:0000256" key="9">
    <source>
        <dbReference type="ARBA" id="ARBA00014619"/>
    </source>
</evidence>
<evidence type="ECO:0000256" key="7">
    <source>
        <dbReference type="ARBA" id="ARBA00012041"/>
    </source>
</evidence>
<dbReference type="InterPro" id="IPR011009">
    <property type="entry name" value="Kinase-like_dom_sf"/>
</dbReference>
<feature type="region of interest" description="Disordered" evidence="27">
    <location>
        <begin position="2038"/>
        <end position="2057"/>
    </location>
</feature>
<accession>A0A8H5CYH6</accession>
<evidence type="ECO:0000256" key="25">
    <source>
        <dbReference type="ARBA" id="ARBA00047899"/>
    </source>
</evidence>
<dbReference type="InterPro" id="IPR036940">
    <property type="entry name" value="PI3/4_kinase_cat_sf"/>
</dbReference>
<comment type="catalytic activity">
    <reaction evidence="24">
        <text>L-homocysteine + L-serine = L,L-cystathionine + H2O</text>
        <dbReference type="Rhea" id="RHEA:10112"/>
        <dbReference type="ChEBI" id="CHEBI:15377"/>
        <dbReference type="ChEBI" id="CHEBI:33384"/>
        <dbReference type="ChEBI" id="CHEBI:58161"/>
        <dbReference type="ChEBI" id="CHEBI:58199"/>
        <dbReference type="EC" id="4.2.1.22"/>
    </reaction>
</comment>
<evidence type="ECO:0000256" key="24">
    <source>
        <dbReference type="ARBA" id="ARBA00047490"/>
    </source>
</evidence>
<evidence type="ECO:0000256" key="16">
    <source>
        <dbReference type="ARBA" id="ARBA00022840"/>
    </source>
</evidence>
<keyword evidence="11" id="KW-0723">Serine/threonine-protein kinase</keyword>
<keyword evidence="12" id="KW-0808">Transferase</keyword>
<dbReference type="InterPro" id="IPR001216">
    <property type="entry name" value="P-phosphate_BS"/>
</dbReference>
<comment type="subunit">
    <text evidence="6">Associates with DNA double-strand breaks.</text>
</comment>
<evidence type="ECO:0000256" key="3">
    <source>
        <dbReference type="ARBA" id="ARBA00005003"/>
    </source>
</evidence>
<feature type="domain" description="FATC" evidence="30">
    <location>
        <begin position="3359"/>
        <end position="3393"/>
    </location>
</feature>
<dbReference type="SUPFAM" id="SSF56112">
    <property type="entry name" value="Protein kinase-like (PK-like)"/>
    <property type="match status" value="1"/>
</dbReference>
<dbReference type="Gene3D" id="3.40.50.1100">
    <property type="match status" value="2"/>
</dbReference>
<feature type="compositionally biased region" description="Polar residues" evidence="27">
    <location>
        <begin position="2038"/>
        <end position="2047"/>
    </location>
</feature>
<keyword evidence="14" id="KW-0227">DNA damage</keyword>
<dbReference type="InterPro" id="IPR018936">
    <property type="entry name" value="PI3/4_kinase_CS"/>
</dbReference>
<name>A0A8H5CYH6_9AGAR</name>
<evidence type="ECO:0000313" key="32">
    <source>
        <dbReference type="Proteomes" id="UP000559256"/>
    </source>
</evidence>
<organism evidence="31 32">
    <name type="scientific">Tetrapyrgos nigripes</name>
    <dbReference type="NCBI Taxonomy" id="182062"/>
    <lineage>
        <taxon>Eukaryota</taxon>
        <taxon>Fungi</taxon>
        <taxon>Dikarya</taxon>
        <taxon>Basidiomycota</taxon>
        <taxon>Agaricomycotina</taxon>
        <taxon>Agaricomycetes</taxon>
        <taxon>Agaricomycetidae</taxon>
        <taxon>Agaricales</taxon>
        <taxon>Marasmiineae</taxon>
        <taxon>Marasmiaceae</taxon>
        <taxon>Tetrapyrgos</taxon>
    </lineage>
</organism>
<dbReference type="EMBL" id="JAACJM010000076">
    <property type="protein sequence ID" value="KAF5350235.1"/>
    <property type="molecule type" value="Genomic_DNA"/>
</dbReference>
<evidence type="ECO:0000256" key="12">
    <source>
        <dbReference type="ARBA" id="ARBA00022679"/>
    </source>
</evidence>
<evidence type="ECO:0000256" key="10">
    <source>
        <dbReference type="ARBA" id="ARBA00020288"/>
    </source>
</evidence>
<dbReference type="EC" id="2.7.11.1" evidence="8"/>
<comment type="caution">
    <text evidence="31">The sequence shown here is derived from an EMBL/GenBank/DDBJ whole genome shotgun (WGS) entry which is preliminary data.</text>
</comment>
<dbReference type="SUPFAM" id="SSF53686">
    <property type="entry name" value="Tryptophan synthase beta subunit-like PLP-dependent enzymes"/>
    <property type="match status" value="1"/>
</dbReference>
<evidence type="ECO:0000313" key="31">
    <source>
        <dbReference type="EMBL" id="KAF5350235.1"/>
    </source>
</evidence>
<dbReference type="FunFam" id="3.40.50.1100:FF:000003">
    <property type="entry name" value="Cystathionine beta-synthase"/>
    <property type="match status" value="1"/>
</dbReference>
<dbReference type="Proteomes" id="UP000559256">
    <property type="component" value="Unassembled WGS sequence"/>
</dbReference>
<dbReference type="GO" id="GO:0004674">
    <property type="term" value="F:protein serine/threonine kinase activity"/>
    <property type="evidence" value="ECO:0007669"/>
    <property type="project" value="UniProtKB-KW"/>
</dbReference>
<dbReference type="PROSITE" id="PS51189">
    <property type="entry name" value="FAT"/>
    <property type="match status" value="1"/>
</dbReference>
<dbReference type="Pfam" id="PF11640">
    <property type="entry name" value="TAN"/>
    <property type="match status" value="1"/>
</dbReference>
<feature type="region of interest" description="Disordered" evidence="27">
    <location>
        <begin position="487"/>
        <end position="545"/>
    </location>
</feature>
<feature type="compositionally biased region" description="Polar residues" evidence="27">
    <location>
        <begin position="1056"/>
        <end position="1071"/>
    </location>
</feature>
<feature type="domain" description="PI3K/PI4K catalytic" evidence="28">
    <location>
        <begin position="2994"/>
        <end position="3314"/>
    </location>
</feature>
<evidence type="ECO:0000256" key="8">
    <source>
        <dbReference type="ARBA" id="ARBA00012513"/>
    </source>
</evidence>
<dbReference type="Gene3D" id="1.10.1070.11">
    <property type="entry name" value="Phosphatidylinositol 3-/4-kinase, catalytic domain"/>
    <property type="match status" value="1"/>
</dbReference>
<dbReference type="EC" id="4.2.1.22" evidence="7"/>
<dbReference type="PROSITE" id="PS50290">
    <property type="entry name" value="PI3_4_KINASE_3"/>
    <property type="match status" value="1"/>
</dbReference>
<dbReference type="GO" id="GO:0005524">
    <property type="term" value="F:ATP binding"/>
    <property type="evidence" value="ECO:0007669"/>
    <property type="project" value="UniProtKB-KW"/>
</dbReference>
<dbReference type="PROSITE" id="PS00901">
    <property type="entry name" value="CYS_SYNTHASE"/>
    <property type="match status" value="1"/>
</dbReference>
<keyword evidence="13" id="KW-0547">Nucleotide-binding</keyword>
<dbReference type="InterPro" id="IPR003152">
    <property type="entry name" value="FATC_dom"/>
</dbReference>
<evidence type="ECO:0000256" key="13">
    <source>
        <dbReference type="ARBA" id="ARBA00022741"/>
    </source>
</evidence>
<evidence type="ECO:0000256" key="14">
    <source>
        <dbReference type="ARBA" id="ARBA00022763"/>
    </source>
</evidence>
<dbReference type="SMART" id="SM01343">
    <property type="entry name" value="FATC"/>
    <property type="match status" value="1"/>
</dbReference>
<evidence type="ECO:0000256" key="6">
    <source>
        <dbReference type="ARBA" id="ARBA00011370"/>
    </source>
</evidence>
<evidence type="ECO:0000256" key="17">
    <source>
        <dbReference type="ARBA" id="ARBA00022898"/>
    </source>
</evidence>
<keyword evidence="17" id="KW-0663">Pyridoxal phosphate</keyword>
<dbReference type="FunFam" id="3.40.50.1100:FF:000118">
    <property type="entry name" value="Related to CYS4-cystathionine beta-synthase"/>
    <property type="match status" value="1"/>
</dbReference>
<dbReference type="InterPro" id="IPR001926">
    <property type="entry name" value="TrpB-like_PALP"/>
</dbReference>
<keyword evidence="15" id="KW-0418">Kinase</keyword>
<sequence>MQNYPSPLAGYENASPLPDAINADGKSLTPTTTTTIMPKVLNSALDAVGNTPLIRLSRLSEHYGLKCNLLGKVEYMSAGGSVKDRIAKAMVEAAEKEGKLIPGKSVVIEPTSGNTGIGLAMACAIKEKEAALRALGAEVVRTPTEAAWDSPESHIGVAQKLQREIPFGIILDQYRNLNNPLAHELTTGPEIIEAVVSTPATAERPSSGKVDVVVASAGTGGTVTGISRAVKRQHNKDCVIVGVDPEGSILAFPDSLNTEHEGDAYVVEGIGYDFIPDVLSRDPADVDRWIKTNDTEAFAGVQLLMKKEGLLVGGSSGSALSGAVKWLKESKEGREIAETPGINVVLVLPDGIRNYIGKEWFLKNARQPSPLADVIANIAELERKDHPKNAAATKRLGEVANTIRWLTERSLHVLNSQTMEKLRSKLLTGMTHEGVWVQPVVLDYVKTLKCLVASEHHLLALESEAWQKLVKYCFNVILDDPLSTELDIPTEKPSDPAGSTSRPHPYSSPSSADNSLSDDDESEDDVLPNNKRKRGGTPGTSKRLHLSNSVDTNQVAFMDLLCTLMNSKSSPILEDNIALGILRRLRRFLKLYPTDTSLHHDFLHVLLTTLNHISLNKKDGMIEFANASWQSLLGLWGTKNKRLKEGLVCILRILFPYLVSGDGRPSQSIAIEGVRKLWRLLAGEVESKWGIDALSMDSLRLELREFVKDVIDGESAFVAKTFRAGSRFDSAQALTWAVLELQADCAEKLYQHSESVYSIATPSRNGAKGSRIENPLSSILLSLSSRTSSLMRTHHVQLLLFFIDRHWGVLHEAIKAKIMTALVDLVSFDDGHGTVQSWIFLCFAAIAYAEYHSESKKDDSDLSVPSPTTSNESAVWEQVWTHAIRRTNVPAVCRAASHTAQTLLVCISSQSTHHSLALTFLPNQRVLSEIENLAKDLDVQGPAYPHDSVCYFLSTCLRIASQDVRLFRMQFEDKVLTWLIDCWRPERINDSETPLYSIKDIALLLETISSCSRRSSLMCRTLLPDCPVVQTLVQEEKTRVIREFSLYARLPPFDKNSGSAKQANQQASSIPSDADLVPPRGKERKVSSFLLKPLETLNDFWQNSQNVHAHTRASAVRRTLDMALTALSFESILVLNGVRSNRSVIQSACKLIRHVVPLLSDRRWTTEEKALVLLGLEPLIMTGLQTYDDCPWIAMVPPGPGTGIKSRVLKSLTLDDSSLHLLQQSRMDHLKVIWQTADAQDVSVEICNTMRALLRIITGQGPTAGAGDVMDVDDADGFAPIKTAAADKTNALDDQHSLCTIASVSIQFLTVSPILQSTSGEATRDKELTEFLLGCAQDEPDIFLLIAPIFVDHIRNETFSLSPNNVEAFLNELGVLLGDKFYSRSENLHSLTIQFLDSTLHLWVSGALEEDVAEQFTQLCRWFSKKLHSGNLPNWIVRDKLARLFGKYVARDPHGSQWPAVKDGKERLRPVQLLAGLSSDVDIRVRFRAASLVADMFEATKKVYKSPMELYHAVRTSYTTRLEQFEQMLTRMLSLGNIMIVSSAVRRGPYWHLLETCYHTEDYNRHIHAVLDAVVQRIGVKDLSTLFEAYATQLAYTISIGGQDILRVPIHILGYRDAKERASATFRAMSPISILFNTQGDEHGLQLFEGHCNVLQKQKSEGLSECFGDIIGYQLILALEDDCFPVEKLGDLVARRMEVEDFSVIAGMLRERLDSVIVTVLRTLGDQDFTPNGTIVKALQEFDESGESSVVFSATNRYRTLEDFELHEPNLPNSGIRTVLRALSWLSEQAPIDRDTSLTYHVLQALLANVQATFLLNEQLRLVNAITLWVAYRSADFSDATLLHVLIRGGCALLEQSDLIRPAQSLLDWCFGRYSKLGIKDPRFPDILIRVSGQCYDYSQAIDDTLLAEMGTSLLAWIDNQVFRLSEQKSLHSQLRFALSAWPHQPSQLLSPLYSDITPDSLSKVLNDSHIKSNKFRLVRQLRSQTSRKIYDKSQFAETHFWRLKECIPSRGQLRPEDVHAFADLLVFHKGSVSSFGNEQLMPSSQHSRNRRKDREKELTLSPADFILQTLLYMLESENAISRHSAYNTLRSIMSVSNSTLRPVQSAPDEYRDEVQYLERYHVTHVAQSSQSSSDLSVVLNSEVYTGTSADFPVWIGAISTLLADILSASNPLFAQLSDILHSQATFAELILPRLVQTVLQSPPDGEDIAQSRYTTLSTYFSSILSSEHASVPCRRSIIDVVLHLRHINRSSTDPLAHDKWLNLDYLLLARNAIACGAYTTALLFLELASEYQSDSVRSIETTEKVMYEIYSNIDEPDGFYGIQPQDHYQFLMKRFHHERQWEKAFRFHGAALEADMGNAAETEGLLNAFQSYGFNHLATQTLLNSISTQDPESVMTYQLGWRTETWDLPDIRGEASSGASLYLALRALHRERDQRVADTVIQHVLFQEMDCLRSLGSENVSQIRQAVQRLMSLSQICQWRNPAIQSRISARQSDIGVWSDFIGIDTGFEFPDIESIMATRISLVRSIRQKEQRQQIGTMVSPFSQLLLDVEKGCLLSLSKAARGAQQIQIALNSVLRAKKLETSPSFQSSEEFASVLWLDQEPKHAVESLKDLLRPLQHTSLEPQMRIDVALATAQLGSWTAQACLEKPSHISREFFQPAIALLEGSSSNTESHAHAQIHHEYAMFAERQYYAILKSPDALRWKFYRERKEQELRERDAQLAELKRRGRDGTSEFNKVYNARNKAAKILKHDTDEDEQFTRERDEFLKQAIEMYSLCLEATDIFDEDAPIRFCSLWLANFHNDHIESKLEDALGRIASRKFLFLAHQLTARLSSAEKDTKAQKLLHNVILRMSQEHPFHTLYQVFCLKPLIPVDETAKSRRTSGRHSSPATLSASQNERSTAATDIFSKLRNDPASQDRTLAIEEICLAALDLANQPAKKLKQRPSSGQTVKVNADNKILHLSRCRGRVPVMTVSTPVDPSMKYSNCVWIDKYPNTFEVAGGVNLPKITWCTAMDGTKHKQLFKGEESDDLRQDAVMEQVFELVNMVLRRDSETRRRNLSIRTYRVVPLDTQAGVLEFVVNTQPLRQWLSPAHQKYLPPGKMAGQMQKIVKDYGDAYHKNANNPPRTSEAKLAHYLKYAEQFPPVMRHYFREKHKTPISWFSMRLNYTRSVATTSIVGHILGLGDRHTSNILLDTHSGQLVHIDLGIAFDQGKLLPIPETVPFRMTRDMVDGMGISGTDGVFQRCAEETLRVLRDGSEVMMTVLEVFRHDPLHNWTVSEIKAKKAQTVPEENTESEEGEPGKKKGKEKNKDKEKESSKDTIIQEQMEKLGVTALTMGSGTAEEAADRALTGVIRKLDKSMSVAAVVRGLVADARDPANLSAIYHAPGWSPLY</sequence>
<evidence type="ECO:0000256" key="4">
    <source>
        <dbReference type="ARBA" id="ARBA00007103"/>
    </source>
</evidence>
<dbReference type="SUPFAM" id="SSF48371">
    <property type="entry name" value="ARM repeat"/>
    <property type="match status" value="1"/>
</dbReference>
<dbReference type="InterPro" id="IPR036052">
    <property type="entry name" value="TrpB-like_PALP_sf"/>
</dbReference>
<evidence type="ECO:0000256" key="23">
    <source>
        <dbReference type="ARBA" id="ARBA00032467"/>
    </source>
</evidence>
<comment type="subcellular location">
    <subcellularLocation>
        <location evidence="2">Nucleus</location>
    </subcellularLocation>
</comment>
<keyword evidence="18" id="KW-0539">Nucleus</keyword>
<evidence type="ECO:0000256" key="5">
    <source>
        <dbReference type="ARBA" id="ARBA00010769"/>
    </source>
</evidence>
<evidence type="ECO:0000259" key="30">
    <source>
        <dbReference type="PROSITE" id="PS51190"/>
    </source>
</evidence>
<keyword evidence="32" id="KW-1185">Reference proteome</keyword>
<comment type="cofactor">
    <cofactor evidence="1">
        <name>pyridoxal 5'-phosphate</name>
        <dbReference type="ChEBI" id="CHEBI:597326"/>
    </cofactor>
</comment>
<dbReference type="PROSITE" id="PS51190">
    <property type="entry name" value="FATC"/>
    <property type="match status" value="1"/>
</dbReference>
<evidence type="ECO:0000256" key="19">
    <source>
        <dbReference type="ARBA" id="ARBA00025079"/>
    </source>
</evidence>
<proteinExistence type="inferred from homology"/>
<evidence type="ECO:0000256" key="1">
    <source>
        <dbReference type="ARBA" id="ARBA00001933"/>
    </source>
</evidence>
<feature type="domain" description="FAT" evidence="29">
    <location>
        <begin position="2268"/>
        <end position="2871"/>
    </location>
</feature>
<dbReference type="PROSITE" id="PS00916">
    <property type="entry name" value="PI3_4_KINASE_2"/>
    <property type="match status" value="1"/>
</dbReference>
<gene>
    <name evidence="31" type="ORF">D9758_007817</name>
</gene>
<evidence type="ECO:0000256" key="27">
    <source>
        <dbReference type="SAM" id="MobiDB-lite"/>
    </source>
</evidence>
<evidence type="ECO:0000256" key="11">
    <source>
        <dbReference type="ARBA" id="ARBA00022527"/>
    </source>
</evidence>
<evidence type="ECO:0000256" key="20">
    <source>
        <dbReference type="ARBA" id="ARBA00030020"/>
    </source>
</evidence>
<dbReference type="InterPro" id="IPR016024">
    <property type="entry name" value="ARM-type_fold"/>
</dbReference>
<dbReference type="Pfam" id="PF00454">
    <property type="entry name" value="PI3_PI4_kinase"/>
    <property type="match status" value="1"/>
</dbReference>
<dbReference type="GO" id="GO:0035556">
    <property type="term" value="P:intracellular signal transduction"/>
    <property type="evidence" value="ECO:0007669"/>
    <property type="project" value="UniProtKB-ARBA"/>
</dbReference>
<dbReference type="OrthoDB" id="381190at2759"/>
<feature type="compositionally biased region" description="Acidic residues" evidence="27">
    <location>
        <begin position="516"/>
        <end position="526"/>
    </location>
</feature>
<reference evidence="31 32" key="1">
    <citation type="journal article" date="2020" name="ISME J.">
        <title>Uncovering the hidden diversity of litter-decomposition mechanisms in mushroom-forming fungi.</title>
        <authorList>
            <person name="Floudas D."/>
            <person name="Bentzer J."/>
            <person name="Ahren D."/>
            <person name="Johansson T."/>
            <person name="Persson P."/>
            <person name="Tunlid A."/>
        </authorList>
    </citation>
    <scope>NUCLEOTIDE SEQUENCE [LARGE SCALE GENOMIC DNA]</scope>
    <source>
        <strain evidence="31 32">CBS 291.85</strain>
    </source>
</reference>
<feature type="compositionally biased region" description="Basic and acidic residues" evidence="27">
    <location>
        <begin position="3309"/>
        <end position="3319"/>
    </location>
</feature>
<dbReference type="GO" id="GO:0006535">
    <property type="term" value="P:cysteine biosynthetic process from serine"/>
    <property type="evidence" value="ECO:0007669"/>
    <property type="project" value="InterPro"/>
</dbReference>
<feature type="region of interest" description="Disordered" evidence="27">
    <location>
        <begin position="2878"/>
        <end position="2900"/>
    </location>
</feature>
<dbReference type="CDD" id="cd05171">
    <property type="entry name" value="PIKKc_ATM"/>
    <property type="match status" value="1"/>
</dbReference>
<comment type="catalytic activity">
    <reaction evidence="25">
        <text>L-threonyl-[protein] + ATP = O-phospho-L-threonyl-[protein] + ADP + H(+)</text>
        <dbReference type="Rhea" id="RHEA:46608"/>
        <dbReference type="Rhea" id="RHEA-COMP:11060"/>
        <dbReference type="Rhea" id="RHEA-COMP:11605"/>
        <dbReference type="ChEBI" id="CHEBI:15378"/>
        <dbReference type="ChEBI" id="CHEBI:30013"/>
        <dbReference type="ChEBI" id="CHEBI:30616"/>
        <dbReference type="ChEBI" id="CHEBI:61977"/>
        <dbReference type="ChEBI" id="CHEBI:456216"/>
        <dbReference type="EC" id="2.7.11.1"/>
    </reaction>
</comment>
<dbReference type="InterPro" id="IPR021668">
    <property type="entry name" value="TAN"/>
</dbReference>
<evidence type="ECO:0000256" key="21">
    <source>
        <dbReference type="ARBA" id="ARBA00030222"/>
    </source>
</evidence>
<evidence type="ECO:0000256" key="22">
    <source>
        <dbReference type="ARBA" id="ARBA00031460"/>
    </source>
</evidence>
<dbReference type="GO" id="GO:0006281">
    <property type="term" value="P:DNA repair"/>
    <property type="evidence" value="ECO:0007669"/>
    <property type="project" value="InterPro"/>
</dbReference>
<dbReference type="InterPro" id="IPR000403">
    <property type="entry name" value="PI3/4_kinase_cat_dom"/>
</dbReference>